<reference evidence="2 3" key="1">
    <citation type="submission" date="2019-08" db="EMBL/GenBank/DDBJ databases">
        <title>In-depth cultivation of the pig gut microbiome towards novel bacterial diversity and tailored functional studies.</title>
        <authorList>
            <person name="Wylensek D."/>
            <person name="Hitch T.C.A."/>
            <person name="Clavel T."/>
        </authorList>
    </citation>
    <scope>NUCLEOTIDE SEQUENCE [LARGE SCALE GENOMIC DNA]</scope>
    <source>
        <strain evidence="2 3">LKV-178-WT-2C</strain>
    </source>
</reference>
<proteinExistence type="predicted"/>
<feature type="compositionally biased region" description="Low complexity" evidence="1">
    <location>
        <begin position="170"/>
        <end position="185"/>
    </location>
</feature>
<comment type="caution">
    <text evidence="2">The sequence shown here is derived from an EMBL/GenBank/DDBJ whole genome shotgun (WGS) entry which is preliminary data.</text>
</comment>
<feature type="region of interest" description="Disordered" evidence="1">
    <location>
        <begin position="167"/>
        <end position="196"/>
    </location>
</feature>
<protein>
    <submittedName>
        <fullName evidence="2">Uncharacterized protein</fullName>
    </submittedName>
</protein>
<evidence type="ECO:0000313" key="3">
    <source>
        <dbReference type="Proteomes" id="UP000450161"/>
    </source>
</evidence>
<organism evidence="2 3">
    <name type="scientific">Segatella copri</name>
    <dbReference type="NCBI Taxonomy" id="165179"/>
    <lineage>
        <taxon>Bacteria</taxon>
        <taxon>Pseudomonadati</taxon>
        <taxon>Bacteroidota</taxon>
        <taxon>Bacteroidia</taxon>
        <taxon>Bacteroidales</taxon>
        <taxon>Prevotellaceae</taxon>
        <taxon>Segatella</taxon>
    </lineage>
</organism>
<name>A0A6I2U1G3_9BACT</name>
<feature type="compositionally biased region" description="Basic and acidic residues" evidence="1">
    <location>
        <begin position="186"/>
        <end position="196"/>
    </location>
</feature>
<evidence type="ECO:0000313" key="2">
    <source>
        <dbReference type="EMBL" id="MST78537.1"/>
    </source>
</evidence>
<evidence type="ECO:0000256" key="1">
    <source>
        <dbReference type="SAM" id="MobiDB-lite"/>
    </source>
</evidence>
<dbReference type="RefSeq" id="WP_154482739.1">
    <property type="nucleotide sequence ID" value="NZ_VUNF01000033.1"/>
</dbReference>
<dbReference type="EMBL" id="VUNF01000033">
    <property type="protein sequence ID" value="MST78537.1"/>
    <property type="molecule type" value="Genomic_DNA"/>
</dbReference>
<dbReference type="Proteomes" id="UP000450161">
    <property type="component" value="Unassembled WGS sequence"/>
</dbReference>
<accession>A0A6I2U1G3</accession>
<dbReference type="AlphaFoldDB" id="A0A6I2U1G3"/>
<gene>
    <name evidence="2" type="ORF">FYJ72_12955</name>
</gene>
<sequence length="553" mass="63020">MKNLTFHIVGLTHNDVKGHEVEYAKEAEGRTICLVPDDANTFDMLAVKAYDKQQLIGYVSALEGEDVRALIIARKERNLRTRCIGCNSKNEGDKAGLQLMVRALSDVSDEEMEQARREIYDDKIYDDWQYSGPVLPIEQLTRFSDCTMMLEGVINSIIRLQNTLSEGASDKSSSASNNSSFASDKTSSEAENRSLDAETEAMLREELTDCLSEARERLSSFLEIQRSDYSREMTQARSRILHKLEQIDDEELQRLRAVLLTEMGFITSSAYRERAAYSFFVEAPNAIKKKQTGTYDYKDQLDAIEQQLHAFPHNLYPTFKADPVDFLRQVFYKRVPRKKMLQLLSGIVLMIMNGRVDDVKQWGKHGDEESMKAMKAVGAKPSNEVKKEKFMELVDLVIPKIAVYKKKGCPELLVKKQSDWFPVFRLLNGWGLFDMGAPTAFCKHLAHLYEKLPPENTERAPLCKWKDLTQAKSAPFKYAALEWWKLGSDELGSVSKERFNRYCDIVNAFKMIMGTTACSENVNLREILPKLVDEKVPTSNTMKDDEMMASDGS</sequence>